<evidence type="ECO:0000256" key="4">
    <source>
        <dbReference type="ARBA" id="ARBA00031484"/>
    </source>
</evidence>
<dbReference type="EMBL" id="JAAVJH010000008">
    <property type="protein sequence ID" value="NJR79534.1"/>
    <property type="molecule type" value="Genomic_DNA"/>
</dbReference>
<dbReference type="Proteomes" id="UP000732399">
    <property type="component" value="Unassembled WGS sequence"/>
</dbReference>
<accession>A0ABX1CNP8</accession>
<dbReference type="InterPro" id="IPR046357">
    <property type="entry name" value="PPIase_dom_sf"/>
</dbReference>
<evidence type="ECO:0000259" key="7">
    <source>
        <dbReference type="PROSITE" id="PS50198"/>
    </source>
</evidence>
<evidence type="ECO:0000256" key="1">
    <source>
        <dbReference type="ARBA" id="ARBA00007656"/>
    </source>
</evidence>
<dbReference type="SUPFAM" id="SSF54534">
    <property type="entry name" value="FKBP-like"/>
    <property type="match status" value="1"/>
</dbReference>
<reference evidence="8 9" key="1">
    <citation type="submission" date="2020-03" db="EMBL/GenBank/DDBJ databases">
        <authorList>
            <person name="Wang L."/>
            <person name="He N."/>
            <person name="Li Y."/>
            <person name="Fang Y."/>
            <person name="Zhang F."/>
        </authorList>
    </citation>
    <scope>NUCLEOTIDE SEQUENCE [LARGE SCALE GENOMIC DNA]</scope>
    <source>
        <strain evidence="8 9">36D10-4-7</strain>
    </source>
</reference>
<evidence type="ECO:0000256" key="2">
    <source>
        <dbReference type="ARBA" id="ARBA00018370"/>
    </source>
</evidence>
<keyword evidence="9" id="KW-1185">Reference proteome</keyword>
<keyword evidence="5" id="KW-0697">Rotamase</keyword>
<dbReference type="PANTHER" id="PTHR47245">
    <property type="entry name" value="PEPTIDYLPROLYL ISOMERASE"/>
    <property type="match status" value="1"/>
</dbReference>
<evidence type="ECO:0000313" key="9">
    <source>
        <dbReference type="Proteomes" id="UP000732399"/>
    </source>
</evidence>
<evidence type="ECO:0000256" key="3">
    <source>
        <dbReference type="ARBA" id="ARBA00030642"/>
    </source>
</evidence>
<dbReference type="PROSITE" id="PS50198">
    <property type="entry name" value="PPIC_PPIASE_2"/>
    <property type="match status" value="1"/>
</dbReference>
<dbReference type="Gene3D" id="3.10.50.40">
    <property type="match status" value="1"/>
</dbReference>
<protein>
    <recommendedName>
        <fullName evidence="2">Parvulin-like PPIase</fullName>
    </recommendedName>
    <alternativeName>
        <fullName evidence="3">Peptidyl-prolyl cis-trans isomerase plp</fullName>
    </alternativeName>
    <alternativeName>
        <fullName evidence="4">Rotamase plp</fullName>
    </alternativeName>
</protein>
<keyword evidence="6" id="KW-0732">Signal</keyword>
<name>A0ABX1CNP8_9SPHN</name>
<dbReference type="PANTHER" id="PTHR47245:SF3">
    <property type="entry name" value="PEPTIDYL-PROLYL CIS-TRANS ISOMERASE, PPIC-TYPE-RELATED"/>
    <property type="match status" value="1"/>
</dbReference>
<evidence type="ECO:0000256" key="5">
    <source>
        <dbReference type="PROSITE-ProRule" id="PRU00278"/>
    </source>
</evidence>
<dbReference type="InterPro" id="IPR000297">
    <property type="entry name" value="PPIase_PpiC"/>
</dbReference>
<organism evidence="8 9">
    <name type="scientific">Sphingomonas corticis</name>
    <dbReference type="NCBI Taxonomy" id="2722791"/>
    <lineage>
        <taxon>Bacteria</taxon>
        <taxon>Pseudomonadati</taxon>
        <taxon>Pseudomonadota</taxon>
        <taxon>Alphaproteobacteria</taxon>
        <taxon>Sphingomonadales</taxon>
        <taxon>Sphingomonadaceae</taxon>
        <taxon>Sphingomonas</taxon>
    </lineage>
</organism>
<evidence type="ECO:0000313" key="8">
    <source>
        <dbReference type="EMBL" id="NJR79534.1"/>
    </source>
</evidence>
<feature type="signal peptide" evidence="6">
    <location>
        <begin position="1"/>
        <end position="26"/>
    </location>
</feature>
<dbReference type="Pfam" id="PF13616">
    <property type="entry name" value="Rotamase_3"/>
    <property type="match status" value="1"/>
</dbReference>
<dbReference type="InterPro" id="IPR023058">
    <property type="entry name" value="PPIase_PpiC_CS"/>
</dbReference>
<sequence>MKSMFMKMFLAGVLCCLMGASGMAVGQERASSEPLPVETADVARLVRAKVPWTWLLKDPDAGTAVVTADQLSQARAIRRIAKLARSRSLDDDVRYTRLRNALDDAALAELARLDLERQITISDTAREAYLASHPGRYDQYRLRHIYIATNGARDGSNRSDGQARTIAEEIKARLASGEQFEALASQYSDDTATAAQGGELSVLLGAYMARPFLDAVRGRKEGFVTSPVRGDEGYHLIRIDQHIPATATSASYQIDQDIIAERLPSLIDAALAQAARPDVANR</sequence>
<evidence type="ECO:0000256" key="6">
    <source>
        <dbReference type="SAM" id="SignalP"/>
    </source>
</evidence>
<comment type="similarity">
    <text evidence="1">Belongs to the PpiC/parvulin rotamase family.</text>
</comment>
<comment type="caution">
    <text evidence="8">The sequence shown here is derived from an EMBL/GenBank/DDBJ whole genome shotgun (WGS) entry which is preliminary data.</text>
</comment>
<gene>
    <name evidence="8" type="ORF">HBH26_13165</name>
</gene>
<dbReference type="InterPro" id="IPR050245">
    <property type="entry name" value="PrsA_foldase"/>
</dbReference>
<keyword evidence="5" id="KW-0413">Isomerase</keyword>
<dbReference type="PROSITE" id="PS01096">
    <property type="entry name" value="PPIC_PPIASE_1"/>
    <property type="match status" value="1"/>
</dbReference>
<feature type="chain" id="PRO_5047268735" description="Parvulin-like PPIase" evidence="6">
    <location>
        <begin position="27"/>
        <end position="282"/>
    </location>
</feature>
<feature type="domain" description="PpiC" evidence="7">
    <location>
        <begin position="137"/>
        <end position="241"/>
    </location>
</feature>
<proteinExistence type="inferred from homology"/>